<feature type="compositionally biased region" description="Low complexity" evidence="1">
    <location>
        <begin position="140"/>
        <end position="150"/>
    </location>
</feature>
<evidence type="ECO:0000313" key="2">
    <source>
        <dbReference type="EMBL" id="GAQ80298.1"/>
    </source>
</evidence>
<feature type="compositionally biased region" description="Basic and acidic residues" evidence="1">
    <location>
        <begin position="153"/>
        <end position="162"/>
    </location>
</feature>
<feature type="compositionally biased region" description="Basic and acidic residues" evidence="1">
    <location>
        <begin position="353"/>
        <end position="368"/>
    </location>
</feature>
<dbReference type="PANTHER" id="PTHR35354:SF1">
    <property type="entry name" value="RGD1561648"/>
    <property type="match status" value="1"/>
</dbReference>
<accession>A0A1Y1HWS4</accession>
<protein>
    <submittedName>
        <fullName evidence="2">Uncharacterized protein</fullName>
    </submittedName>
</protein>
<reference evidence="2 3" key="1">
    <citation type="journal article" date="2014" name="Nat. Commun.">
        <title>Klebsormidium flaccidum genome reveals primary factors for plant terrestrial adaptation.</title>
        <authorList>
            <person name="Hori K."/>
            <person name="Maruyama F."/>
            <person name="Fujisawa T."/>
            <person name="Togashi T."/>
            <person name="Yamamoto N."/>
            <person name="Seo M."/>
            <person name="Sato S."/>
            <person name="Yamada T."/>
            <person name="Mori H."/>
            <person name="Tajima N."/>
            <person name="Moriyama T."/>
            <person name="Ikeuchi M."/>
            <person name="Watanabe M."/>
            <person name="Wada H."/>
            <person name="Kobayashi K."/>
            <person name="Saito M."/>
            <person name="Masuda T."/>
            <person name="Sasaki-Sekimoto Y."/>
            <person name="Mashiguchi K."/>
            <person name="Awai K."/>
            <person name="Shimojima M."/>
            <person name="Masuda S."/>
            <person name="Iwai M."/>
            <person name="Nobusawa T."/>
            <person name="Narise T."/>
            <person name="Kondo S."/>
            <person name="Saito H."/>
            <person name="Sato R."/>
            <person name="Murakawa M."/>
            <person name="Ihara Y."/>
            <person name="Oshima-Yamada Y."/>
            <person name="Ohtaka K."/>
            <person name="Satoh M."/>
            <person name="Sonobe K."/>
            <person name="Ishii M."/>
            <person name="Ohtani R."/>
            <person name="Kanamori-Sato M."/>
            <person name="Honoki R."/>
            <person name="Miyazaki D."/>
            <person name="Mochizuki H."/>
            <person name="Umetsu J."/>
            <person name="Higashi K."/>
            <person name="Shibata D."/>
            <person name="Kamiya Y."/>
            <person name="Sato N."/>
            <person name="Nakamura Y."/>
            <person name="Tabata S."/>
            <person name="Ida S."/>
            <person name="Kurokawa K."/>
            <person name="Ohta H."/>
        </authorList>
    </citation>
    <scope>NUCLEOTIDE SEQUENCE [LARGE SCALE GENOMIC DNA]</scope>
    <source>
        <strain evidence="2 3">NIES-2285</strain>
    </source>
</reference>
<dbReference type="AlphaFoldDB" id="A0A1Y1HWS4"/>
<evidence type="ECO:0000313" key="3">
    <source>
        <dbReference type="Proteomes" id="UP000054558"/>
    </source>
</evidence>
<keyword evidence="3" id="KW-1185">Reference proteome</keyword>
<dbReference type="Pfam" id="PF15087">
    <property type="entry name" value="DUF4551"/>
    <property type="match status" value="1"/>
</dbReference>
<feature type="compositionally biased region" description="Polar residues" evidence="1">
    <location>
        <begin position="322"/>
        <end position="340"/>
    </location>
</feature>
<sequence>MANESQFIPDGGKSHSHQKYVVAQGNVVLRVLPREAHAQIRHCEIALVENNGRPQDYRYFVVTSDTLFVVERTGSPPRVQTIQFSAIEEIEQENGGADYLADVNIQACSRRTRIAYGKESTDMQSSPQNLSPETQRRRSSFFASTRSNSSKDLGPREGRQELDSPVGRSPPSLENLALVTLEKQSKLYFHLWHAWIGFHMRQVALQQAEAELAPAPLSPRHVLGKPSRTLQEGQASTRGLFRELQECILAKASRWDDGPMLALEELAVAAETSALMKRLFFESDVLFRFLAGSFRLWLAQATKRIDIAPPPPSPKLSHSSSFRQTTAKPSTRPRASTDPSQLREDDVMLTSQQDRRRISGPLPRDDVTRGANRRRVERASVERSYEPDPAVVLRWEWLLRRLGQARAGGNVLRIVDCVQRVLSNSEGIPSRLNLMNVASPHSLDTFLVDVFLLERLDPSTAPIASHGSPKQQAVTRGALQEAAAVDLAAALLFEADSLGQHAFLAGAAPEPDFVLWALRKAPEPALRKRLSALFRRLIKLLLAPAAALDGLRVFKLAHTVTLLLPGVPGGCAHVGEEFEEEMRYVLQSPDLQLKLQKRGDFFVQRSRRLVANIVERCNTGMRTASPSKGHRRTGSLI</sequence>
<dbReference type="InterPro" id="IPR027878">
    <property type="entry name" value="DUF4551"/>
</dbReference>
<proteinExistence type="predicted"/>
<organism evidence="2 3">
    <name type="scientific">Klebsormidium nitens</name>
    <name type="common">Green alga</name>
    <name type="synonym">Ulothrix nitens</name>
    <dbReference type="NCBI Taxonomy" id="105231"/>
    <lineage>
        <taxon>Eukaryota</taxon>
        <taxon>Viridiplantae</taxon>
        <taxon>Streptophyta</taxon>
        <taxon>Klebsormidiophyceae</taxon>
        <taxon>Klebsormidiales</taxon>
        <taxon>Klebsormidiaceae</taxon>
        <taxon>Klebsormidium</taxon>
    </lineage>
</organism>
<feature type="region of interest" description="Disordered" evidence="1">
    <location>
        <begin position="308"/>
        <end position="375"/>
    </location>
</feature>
<dbReference type="Proteomes" id="UP000054558">
    <property type="component" value="Unassembled WGS sequence"/>
</dbReference>
<feature type="compositionally biased region" description="Polar residues" evidence="1">
    <location>
        <begin position="122"/>
        <end position="133"/>
    </location>
</feature>
<name>A0A1Y1HWS4_KLENI</name>
<evidence type="ECO:0000256" key="1">
    <source>
        <dbReference type="SAM" id="MobiDB-lite"/>
    </source>
</evidence>
<gene>
    <name evidence="2" type="ORF">KFL_000500520</name>
</gene>
<dbReference type="PANTHER" id="PTHR35354">
    <property type="entry name" value="RGD1561648"/>
    <property type="match status" value="1"/>
</dbReference>
<dbReference type="EMBL" id="DF236999">
    <property type="protein sequence ID" value="GAQ80298.1"/>
    <property type="molecule type" value="Genomic_DNA"/>
</dbReference>
<feature type="region of interest" description="Disordered" evidence="1">
    <location>
        <begin position="116"/>
        <end position="169"/>
    </location>
</feature>